<dbReference type="Proteomes" id="UP000249061">
    <property type="component" value="Unassembled WGS sequence"/>
</dbReference>
<accession>A0A2W5SUY4</accession>
<proteinExistence type="predicted"/>
<reference evidence="1 2" key="1">
    <citation type="submission" date="2017-08" db="EMBL/GenBank/DDBJ databases">
        <title>Infants hospitalized years apart are colonized by the same room-sourced microbial strains.</title>
        <authorList>
            <person name="Brooks B."/>
            <person name="Olm M.R."/>
            <person name="Firek B.A."/>
            <person name="Baker R."/>
            <person name="Thomas B.C."/>
            <person name="Morowitz M.J."/>
            <person name="Banfield J.F."/>
        </authorList>
    </citation>
    <scope>NUCLEOTIDE SEQUENCE [LARGE SCALE GENOMIC DNA]</scope>
    <source>
        <strain evidence="1">S2_003_000_R2_14</strain>
    </source>
</reference>
<dbReference type="EMBL" id="QFQP01000099">
    <property type="protein sequence ID" value="PZR03316.1"/>
    <property type="molecule type" value="Genomic_DNA"/>
</dbReference>
<protein>
    <submittedName>
        <fullName evidence="1">Uncharacterized protein</fullName>
    </submittedName>
</protein>
<organism evidence="1 2">
    <name type="scientific">Archangium gephyra</name>
    <dbReference type="NCBI Taxonomy" id="48"/>
    <lineage>
        <taxon>Bacteria</taxon>
        <taxon>Pseudomonadati</taxon>
        <taxon>Myxococcota</taxon>
        <taxon>Myxococcia</taxon>
        <taxon>Myxococcales</taxon>
        <taxon>Cystobacterineae</taxon>
        <taxon>Archangiaceae</taxon>
        <taxon>Archangium</taxon>
    </lineage>
</organism>
<evidence type="ECO:0000313" key="2">
    <source>
        <dbReference type="Proteomes" id="UP000249061"/>
    </source>
</evidence>
<comment type="caution">
    <text evidence="1">The sequence shown here is derived from an EMBL/GenBank/DDBJ whole genome shotgun (WGS) entry which is preliminary data.</text>
</comment>
<evidence type="ECO:0000313" key="1">
    <source>
        <dbReference type="EMBL" id="PZR03316.1"/>
    </source>
</evidence>
<name>A0A2W5SUY4_9BACT</name>
<dbReference type="AlphaFoldDB" id="A0A2W5SUY4"/>
<sequence length="300" mass="33074">MKAWEFWTERVVPDPWGGDGTTTRVLDEQLLLDLTRGPVAPRTDIEVAVALARFAHEEFEGHGTGGAEISQEDSVLVMRALKAVLARLGITTFAPPFRDFNTFYKHWRSVGAVGSGGWQARRDILDEHFDPLHDLLDEREAGSITSTLATAISPHRVVGWPRVDEEMSELRRHFETAATRQDYSNVGNDVVAVLEALSATVYNHDRHGRAGEAEPSIASTKARLERFIEIELPGSENAEMRKLARASIELAQAVKHRRETATRLEAGIAADAAILLANMLRRIHGARDQGGNQSVIEGSA</sequence>
<gene>
    <name evidence="1" type="ORF">DI536_36125</name>
</gene>